<evidence type="ECO:0000256" key="1">
    <source>
        <dbReference type="SAM" id="MobiDB-lite"/>
    </source>
</evidence>
<feature type="region of interest" description="Disordered" evidence="1">
    <location>
        <begin position="128"/>
        <end position="150"/>
    </location>
</feature>
<evidence type="ECO:0000256" key="2">
    <source>
        <dbReference type="SAM" id="SignalP"/>
    </source>
</evidence>
<evidence type="ECO:0000313" key="4">
    <source>
        <dbReference type="Proteomes" id="UP000053664"/>
    </source>
</evidence>
<protein>
    <submittedName>
        <fullName evidence="3">Uncharacterized protein</fullName>
    </submittedName>
</protein>
<dbReference type="Proteomes" id="UP000053664">
    <property type="component" value="Unassembled WGS sequence"/>
</dbReference>
<sequence>MLIPSRLATLTLLAVLGAGAVTAVPFDFSKETLVKAILNNKLDEFYEMYAHRFGREARELPNVDAQFLPAEGTERFEVMRDALPHWYPTHVAFGRWLNSPEGWQYRDHLRHTIGLRVEEMWPGVFDRDAAQTASQASTSRGRKRPASSRQ</sequence>
<name>A0A061H3Z7_9BASI</name>
<dbReference type="GeneID" id="19320043"/>
<accession>A0A061H3Z7</accession>
<evidence type="ECO:0000313" key="3">
    <source>
        <dbReference type="EMBL" id="EPQ26640.1"/>
    </source>
</evidence>
<dbReference type="HOGENOM" id="CLU_1741388_0_0_1"/>
<feature type="chain" id="PRO_5001599442" evidence="2">
    <location>
        <begin position="24"/>
        <end position="150"/>
    </location>
</feature>
<dbReference type="AlphaFoldDB" id="A0A061H3Z7"/>
<feature type="signal peptide" evidence="2">
    <location>
        <begin position="1"/>
        <end position="23"/>
    </location>
</feature>
<feature type="compositionally biased region" description="Basic residues" evidence="1">
    <location>
        <begin position="140"/>
        <end position="150"/>
    </location>
</feature>
<reference evidence="3 4" key="1">
    <citation type="journal article" date="2013" name="Plant Cell">
        <title>The transition from a phytopathogenic smut ancestor to an anamorphic biocontrol agent deciphered by comparative whole-genome analysis.</title>
        <authorList>
            <person name="Lefebvre F."/>
            <person name="Joly D.L."/>
            <person name="Labbe C."/>
            <person name="Teichmann B."/>
            <person name="Linning R."/>
            <person name="Belzile F."/>
            <person name="Bakkeren G."/>
            <person name="Belanger R.R."/>
        </authorList>
    </citation>
    <scope>NUCLEOTIDE SEQUENCE [LARGE SCALE GENOMIC DNA]</scope>
    <source>
        <strain evidence="3 4">PF-1</strain>
    </source>
</reference>
<dbReference type="KEGG" id="pfp:PFL1_05961"/>
<dbReference type="EMBL" id="KE361644">
    <property type="protein sequence ID" value="EPQ26640.1"/>
    <property type="molecule type" value="Genomic_DNA"/>
</dbReference>
<proteinExistence type="predicted"/>
<dbReference type="RefSeq" id="XP_007881687.1">
    <property type="nucleotide sequence ID" value="XM_007883496.1"/>
</dbReference>
<keyword evidence="2" id="KW-0732">Signal</keyword>
<organism evidence="3 4">
    <name type="scientific">Pseudozyma flocculosa PF-1</name>
    <dbReference type="NCBI Taxonomy" id="1277687"/>
    <lineage>
        <taxon>Eukaryota</taxon>
        <taxon>Fungi</taxon>
        <taxon>Dikarya</taxon>
        <taxon>Basidiomycota</taxon>
        <taxon>Ustilaginomycotina</taxon>
        <taxon>Ustilaginomycetes</taxon>
        <taxon>Ustilaginales</taxon>
        <taxon>Ustilaginaceae</taxon>
        <taxon>Pseudozyma</taxon>
    </lineage>
</organism>
<feature type="compositionally biased region" description="Low complexity" evidence="1">
    <location>
        <begin position="130"/>
        <end position="139"/>
    </location>
</feature>
<gene>
    <name evidence="3" type="ORF">PFL1_05961</name>
</gene>